<dbReference type="PANTHER" id="PTHR32322">
    <property type="entry name" value="INNER MEMBRANE TRANSPORTER"/>
    <property type="match status" value="1"/>
</dbReference>
<feature type="transmembrane region" description="Helical" evidence="6">
    <location>
        <begin position="235"/>
        <end position="253"/>
    </location>
</feature>
<dbReference type="Proteomes" id="UP000250086">
    <property type="component" value="Unassembled WGS sequence"/>
</dbReference>
<reference evidence="8 9" key="1">
    <citation type="submission" date="2018-06" db="EMBL/GenBank/DDBJ databases">
        <authorList>
            <consortium name="Pathogen Informatics"/>
            <person name="Doyle S."/>
        </authorList>
    </citation>
    <scope>NUCLEOTIDE SEQUENCE [LARGE SCALE GENOMIC DNA]</scope>
    <source>
        <strain evidence="8 9">NCTC13093</strain>
    </source>
</reference>
<dbReference type="PANTHER" id="PTHR32322:SF18">
    <property type="entry name" value="S-ADENOSYLMETHIONINE_S-ADENOSYLHOMOCYSTEINE TRANSPORTER"/>
    <property type="match status" value="1"/>
</dbReference>
<evidence type="ECO:0000256" key="2">
    <source>
        <dbReference type="ARBA" id="ARBA00022475"/>
    </source>
</evidence>
<comment type="subcellular location">
    <subcellularLocation>
        <location evidence="1">Cell membrane</location>
        <topology evidence="1">Multi-pass membrane protein</topology>
    </subcellularLocation>
</comment>
<evidence type="ECO:0000313" key="8">
    <source>
        <dbReference type="EMBL" id="SPT70366.1"/>
    </source>
</evidence>
<evidence type="ECO:0000259" key="7">
    <source>
        <dbReference type="Pfam" id="PF00892"/>
    </source>
</evidence>
<feature type="transmembrane region" description="Helical" evidence="6">
    <location>
        <begin position="142"/>
        <end position="161"/>
    </location>
</feature>
<feature type="transmembrane region" description="Helical" evidence="6">
    <location>
        <begin position="111"/>
        <end position="130"/>
    </location>
</feature>
<keyword evidence="2" id="KW-1003">Cell membrane</keyword>
<dbReference type="EMBL" id="UAPV01000001">
    <property type="protein sequence ID" value="SPT70366.1"/>
    <property type="molecule type" value="Genomic_DNA"/>
</dbReference>
<keyword evidence="3 6" id="KW-0812">Transmembrane</keyword>
<protein>
    <submittedName>
        <fullName evidence="8">Putative DMT superfamily transporter inner membrane protein</fullName>
    </submittedName>
</protein>
<feature type="transmembrane region" description="Helical" evidence="6">
    <location>
        <begin position="83"/>
        <end position="102"/>
    </location>
</feature>
<feature type="transmembrane region" description="Helical" evidence="6">
    <location>
        <begin position="54"/>
        <end position="77"/>
    </location>
</feature>
<dbReference type="GO" id="GO:0005886">
    <property type="term" value="C:plasma membrane"/>
    <property type="evidence" value="ECO:0007669"/>
    <property type="project" value="UniProtKB-SubCell"/>
</dbReference>
<feature type="transmembrane region" description="Helical" evidence="6">
    <location>
        <begin position="203"/>
        <end position="223"/>
    </location>
</feature>
<gene>
    <name evidence="8" type="ORF">NCTC13093_01781</name>
</gene>
<keyword evidence="9" id="KW-1185">Reference proteome</keyword>
<name>A0A2X0VB50_9GAMM</name>
<keyword evidence="5 6" id="KW-0472">Membrane</keyword>
<feature type="transmembrane region" description="Helical" evidence="6">
    <location>
        <begin position="173"/>
        <end position="191"/>
    </location>
</feature>
<keyword evidence="4 6" id="KW-1133">Transmembrane helix</keyword>
<dbReference type="InterPro" id="IPR037185">
    <property type="entry name" value="EmrE-like"/>
</dbReference>
<feature type="domain" description="EamA" evidence="7">
    <location>
        <begin position="2"/>
        <end position="125"/>
    </location>
</feature>
<evidence type="ECO:0000256" key="5">
    <source>
        <dbReference type="ARBA" id="ARBA00023136"/>
    </source>
</evidence>
<evidence type="ECO:0000256" key="1">
    <source>
        <dbReference type="ARBA" id="ARBA00004651"/>
    </source>
</evidence>
<evidence type="ECO:0000256" key="3">
    <source>
        <dbReference type="ARBA" id="ARBA00022692"/>
    </source>
</evidence>
<dbReference type="SUPFAM" id="SSF103481">
    <property type="entry name" value="Multidrug resistance efflux transporter EmrE"/>
    <property type="match status" value="2"/>
</dbReference>
<feature type="transmembrane region" description="Helical" evidence="6">
    <location>
        <begin position="259"/>
        <end position="277"/>
    </location>
</feature>
<evidence type="ECO:0000313" key="9">
    <source>
        <dbReference type="Proteomes" id="UP000250086"/>
    </source>
</evidence>
<proteinExistence type="predicted"/>
<dbReference type="Pfam" id="PF00892">
    <property type="entry name" value="EamA"/>
    <property type="match status" value="2"/>
</dbReference>
<feature type="transmembrane region" description="Helical" evidence="6">
    <location>
        <begin position="12"/>
        <end position="42"/>
    </location>
</feature>
<evidence type="ECO:0000256" key="4">
    <source>
        <dbReference type="ARBA" id="ARBA00022989"/>
    </source>
</evidence>
<accession>A0A2X0VB50</accession>
<evidence type="ECO:0000256" key="6">
    <source>
        <dbReference type="SAM" id="Phobius"/>
    </source>
</evidence>
<dbReference type="AlphaFoldDB" id="A0A2X0VB50"/>
<dbReference type="InterPro" id="IPR000620">
    <property type="entry name" value="EamA_dom"/>
</dbReference>
<sequence length="305" mass="33318">MLWGLMSPISKLVLMGSVIGPMVLTSVRMIGAMLLFWLLSLFIKSSRVERKDHIKLLGAALLGLVINQTCFITGVNYTSPANASILATSMPLWAMLLSAFVLKDPLTLRKITGLILGSAGSIMLILSSSYKGSDTSGIIGDILVVTAQISYASYVVFYTHFIHKYPLLTIMKWMFTYASLIILPLSFFDIIKTDFAALSTLNIMGIAYIVVMSTFLSQLLILIAQKNLSPTITGMYNYIQPVIASVAAIALGLDVFNTIKLISVIMVFTGVFIVTSSKNTVVIHRLKENDKDEISVENKTEAAGK</sequence>
<organism evidence="8 9">
    <name type="scientific">Anaerobiospirillum thomasii</name>
    <dbReference type="NCBI Taxonomy" id="179995"/>
    <lineage>
        <taxon>Bacteria</taxon>
        <taxon>Pseudomonadati</taxon>
        <taxon>Pseudomonadota</taxon>
        <taxon>Gammaproteobacteria</taxon>
        <taxon>Aeromonadales</taxon>
        <taxon>Succinivibrionaceae</taxon>
        <taxon>Anaerobiospirillum</taxon>
    </lineage>
</organism>
<dbReference type="InterPro" id="IPR050638">
    <property type="entry name" value="AA-Vitamin_Transporters"/>
</dbReference>
<feature type="domain" description="EamA" evidence="7">
    <location>
        <begin position="139"/>
        <end position="275"/>
    </location>
</feature>